<gene>
    <name evidence="1" type="ORF">LF65_02939</name>
</gene>
<dbReference type="STRING" id="1520.LF65_02939"/>
<dbReference type="SUPFAM" id="SSF51182">
    <property type="entry name" value="RmlC-like cupins"/>
    <property type="match status" value="1"/>
</dbReference>
<dbReference type="EMBL" id="CP010086">
    <property type="protein sequence ID" value="AJG99509.1"/>
    <property type="molecule type" value="Genomic_DNA"/>
</dbReference>
<dbReference type="InterPro" id="IPR014710">
    <property type="entry name" value="RmlC-like_jellyroll"/>
</dbReference>
<dbReference type="Pfam" id="PF00908">
    <property type="entry name" value="dTDP_sugar_isom"/>
    <property type="match status" value="1"/>
</dbReference>
<dbReference type="GO" id="GO:0008830">
    <property type="term" value="F:dTDP-4-dehydrorhamnose 3,5-epimerase activity"/>
    <property type="evidence" value="ECO:0007669"/>
    <property type="project" value="InterPro"/>
</dbReference>
<dbReference type="GO" id="GO:0005829">
    <property type="term" value="C:cytosol"/>
    <property type="evidence" value="ECO:0007669"/>
    <property type="project" value="TreeGrafter"/>
</dbReference>
<dbReference type="AlphaFoldDB" id="A0A0B5QB96"/>
<dbReference type="Gene3D" id="2.60.120.10">
    <property type="entry name" value="Jelly Rolls"/>
    <property type="match status" value="1"/>
</dbReference>
<dbReference type="InterPro" id="IPR000888">
    <property type="entry name" value="RmlC-like"/>
</dbReference>
<dbReference type="KEGG" id="cbei:LF65_02939"/>
<dbReference type="PANTHER" id="PTHR21047:SF2">
    <property type="entry name" value="THYMIDINE DIPHOSPHO-4-KETO-RHAMNOSE 3,5-EPIMERASE"/>
    <property type="match status" value="1"/>
</dbReference>
<sequence length="149" mass="17273">MIDGVVIKKLNKIPDDRGTILKMQESTDEEFKGFGEIYFSTIYPNVVKGWHLHKKAVLNYAVIKGMIKLVLYDSRENSSTTNELIEIYMGTENYCLVQIPAGVWNGFKTVGDEYAIVADLITVNHNDDEMLRMDPWKSFIKYDWNVRDR</sequence>
<evidence type="ECO:0000313" key="1">
    <source>
        <dbReference type="EMBL" id="AJG99509.1"/>
    </source>
</evidence>
<dbReference type="GO" id="GO:0000271">
    <property type="term" value="P:polysaccharide biosynthetic process"/>
    <property type="evidence" value="ECO:0007669"/>
    <property type="project" value="TreeGrafter"/>
</dbReference>
<proteinExistence type="predicted"/>
<accession>A0A0B5QB96</accession>
<dbReference type="RefSeq" id="WP_041896985.1">
    <property type="nucleotide sequence ID" value="NZ_CP010086.2"/>
</dbReference>
<reference evidence="2" key="1">
    <citation type="submission" date="2014-12" db="EMBL/GenBank/DDBJ databases">
        <title>Genome sequence of Clostridium beijerinckii strain 59B.</title>
        <authorList>
            <person name="Little G.T."/>
            <person name="Minton N.P."/>
        </authorList>
    </citation>
    <scope>NUCLEOTIDE SEQUENCE [LARGE SCALE GENOMIC DNA]</scope>
    <source>
        <strain evidence="2">59B</strain>
    </source>
</reference>
<dbReference type="OrthoDB" id="9800680at2"/>
<dbReference type="PANTHER" id="PTHR21047">
    <property type="entry name" value="DTDP-6-DEOXY-D-GLUCOSE-3,5 EPIMERASE"/>
    <property type="match status" value="1"/>
</dbReference>
<protein>
    <submittedName>
        <fullName evidence="1">dTDP-4-dehydrorhamnose 3,5-epimerase</fullName>
    </submittedName>
</protein>
<organism evidence="1 2">
    <name type="scientific">Clostridium beijerinckii</name>
    <name type="common">Clostridium MP</name>
    <dbReference type="NCBI Taxonomy" id="1520"/>
    <lineage>
        <taxon>Bacteria</taxon>
        <taxon>Bacillati</taxon>
        <taxon>Bacillota</taxon>
        <taxon>Clostridia</taxon>
        <taxon>Eubacteriales</taxon>
        <taxon>Clostridiaceae</taxon>
        <taxon>Clostridium</taxon>
    </lineage>
</organism>
<dbReference type="InterPro" id="IPR011051">
    <property type="entry name" value="RmlC_Cupin_sf"/>
</dbReference>
<dbReference type="Proteomes" id="UP000031866">
    <property type="component" value="Chromosome"/>
</dbReference>
<evidence type="ECO:0000313" key="2">
    <source>
        <dbReference type="Proteomes" id="UP000031866"/>
    </source>
</evidence>
<name>A0A0B5QB96_CLOBE</name>